<comment type="caution">
    <text evidence="8">The sequence shown here is derived from an EMBL/GenBank/DDBJ whole genome shotgun (WGS) entry which is preliminary data.</text>
</comment>
<evidence type="ECO:0000256" key="3">
    <source>
        <dbReference type="ARBA" id="ARBA00022827"/>
    </source>
</evidence>
<dbReference type="PANTHER" id="PTHR13789">
    <property type="entry name" value="MONOOXYGENASE"/>
    <property type="match status" value="1"/>
</dbReference>
<evidence type="ECO:0000256" key="6">
    <source>
        <dbReference type="SAM" id="MobiDB-lite"/>
    </source>
</evidence>
<feature type="domain" description="FAD-binding" evidence="7">
    <location>
        <begin position="37"/>
        <end position="259"/>
    </location>
</feature>
<name>A0A4S4N350_9APHY</name>
<dbReference type="PRINTS" id="PR00420">
    <property type="entry name" value="RNGMNOXGNASE"/>
</dbReference>
<keyword evidence="3" id="KW-0274">FAD</keyword>
<sequence>MLKEAGGDYAMIQVRTLPNRTLSARAQTDPLSQYGDLWQILYESALESGAEVLSGLDVTDIDPNNSSVTVSNGDVLTADLIIGADGPRGRGRRILLDQDQTEERMPKSFMTYQATIPTERMTRYPELDELTKGQISRTIRLIFAEGKVLHFFPINHGSAYCIQYCPNDDSFEGHWGDKQITRLSDVAGICEPKILRIAEIADPAIAVRMPDNIKLEHWVHDSQQFIVVGEAAHPFPPASQQGIAMAFEDAAVLGKLFGHLSSKDQIGNFLYAFEDIRQTRCYSSFQDDVALYRFLAMPPGPNQRERDARLKESTREEGKEEGLDAVEDTSMARKQWEEVKKVYAYDCEDEADEWWIQWGVLRQRAAERNEFYDKSSFGSREA</sequence>
<evidence type="ECO:0000256" key="2">
    <source>
        <dbReference type="ARBA" id="ARBA00022630"/>
    </source>
</evidence>
<dbReference type="OrthoDB" id="5428495at2759"/>
<gene>
    <name evidence="8" type="ORF">EUX98_g713</name>
</gene>
<evidence type="ECO:0000259" key="7">
    <source>
        <dbReference type="Pfam" id="PF01494"/>
    </source>
</evidence>
<accession>A0A4S4N350</accession>
<dbReference type="SUPFAM" id="SSF51905">
    <property type="entry name" value="FAD/NAD(P)-binding domain"/>
    <property type="match status" value="1"/>
</dbReference>
<keyword evidence="5" id="KW-0503">Monooxygenase</keyword>
<dbReference type="Gene3D" id="3.50.50.60">
    <property type="entry name" value="FAD/NAD(P)-binding domain"/>
    <property type="match status" value="1"/>
</dbReference>
<proteinExistence type="inferred from homology"/>
<dbReference type="Pfam" id="PF01494">
    <property type="entry name" value="FAD_binding_3"/>
    <property type="match status" value="1"/>
</dbReference>
<evidence type="ECO:0000256" key="5">
    <source>
        <dbReference type="ARBA" id="ARBA00023033"/>
    </source>
</evidence>
<evidence type="ECO:0000313" key="8">
    <source>
        <dbReference type="EMBL" id="THH33404.1"/>
    </source>
</evidence>
<keyword evidence="2" id="KW-0285">Flavoprotein</keyword>
<protein>
    <recommendedName>
        <fullName evidence="7">FAD-binding domain-containing protein</fullName>
    </recommendedName>
</protein>
<dbReference type="InterPro" id="IPR002938">
    <property type="entry name" value="FAD-bd"/>
</dbReference>
<dbReference type="InterPro" id="IPR036188">
    <property type="entry name" value="FAD/NAD-bd_sf"/>
</dbReference>
<dbReference type="PANTHER" id="PTHR13789:SF309">
    <property type="entry name" value="PUTATIVE (AFU_ORTHOLOGUE AFUA_6G14510)-RELATED"/>
    <property type="match status" value="1"/>
</dbReference>
<feature type="region of interest" description="Disordered" evidence="6">
    <location>
        <begin position="302"/>
        <end position="325"/>
    </location>
</feature>
<comment type="similarity">
    <text evidence="1">Belongs to the paxM FAD-dependent monooxygenase family.</text>
</comment>
<keyword evidence="9" id="KW-1185">Reference proteome</keyword>
<organism evidence="8 9">
    <name type="scientific">Antrodiella citrinella</name>
    <dbReference type="NCBI Taxonomy" id="2447956"/>
    <lineage>
        <taxon>Eukaryota</taxon>
        <taxon>Fungi</taxon>
        <taxon>Dikarya</taxon>
        <taxon>Basidiomycota</taxon>
        <taxon>Agaricomycotina</taxon>
        <taxon>Agaricomycetes</taxon>
        <taxon>Polyporales</taxon>
        <taxon>Steccherinaceae</taxon>
        <taxon>Antrodiella</taxon>
    </lineage>
</organism>
<dbReference type="AlphaFoldDB" id="A0A4S4N350"/>
<dbReference type="InterPro" id="IPR050493">
    <property type="entry name" value="FAD-dep_Monooxygenase_BioMet"/>
</dbReference>
<evidence type="ECO:0000313" key="9">
    <source>
        <dbReference type="Proteomes" id="UP000308730"/>
    </source>
</evidence>
<keyword evidence="4" id="KW-0560">Oxidoreductase</keyword>
<dbReference type="EMBL" id="SGPM01000006">
    <property type="protein sequence ID" value="THH33404.1"/>
    <property type="molecule type" value="Genomic_DNA"/>
</dbReference>
<feature type="compositionally biased region" description="Basic and acidic residues" evidence="6">
    <location>
        <begin position="303"/>
        <end position="322"/>
    </location>
</feature>
<dbReference type="GO" id="GO:0071949">
    <property type="term" value="F:FAD binding"/>
    <property type="evidence" value="ECO:0007669"/>
    <property type="project" value="InterPro"/>
</dbReference>
<dbReference type="GO" id="GO:0004497">
    <property type="term" value="F:monooxygenase activity"/>
    <property type="evidence" value="ECO:0007669"/>
    <property type="project" value="UniProtKB-KW"/>
</dbReference>
<reference evidence="8 9" key="1">
    <citation type="submission" date="2019-02" db="EMBL/GenBank/DDBJ databases">
        <title>Genome sequencing of the rare red list fungi Antrodiella citrinella (Flaviporus citrinellus).</title>
        <authorList>
            <person name="Buettner E."/>
            <person name="Kellner H."/>
        </authorList>
    </citation>
    <scope>NUCLEOTIDE SEQUENCE [LARGE SCALE GENOMIC DNA]</scope>
    <source>
        <strain evidence="8 9">DSM 108506</strain>
    </source>
</reference>
<evidence type="ECO:0000256" key="4">
    <source>
        <dbReference type="ARBA" id="ARBA00023002"/>
    </source>
</evidence>
<evidence type="ECO:0000256" key="1">
    <source>
        <dbReference type="ARBA" id="ARBA00007992"/>
    </source>
</evidence>
<dbReference type="Proteomes" id="UP000308730">
    <property type="component" value="Unassembled WGS sequence"/>
</dbReference>